<feature type="transmembrane region" description="Helical" evidence="2">
    <location>
        <begin position="118"/>
        <end position="139"/>
    </location>
</feature>
<feature type="transmembrane region" description="Helical" evidence="2">
    <location>
        <begin position="177"/>
        <end position="198"/>
    </location>
</feature>
<sequence length="295" mass="32328">MTPQLKNILAMSAFGTLAIFVRNISLSSMETAFWRGVIALAVLWLIRKIFYRNTKAALARRERGLLFLCGMAVGLNWALLFMAYEHTSVAVATLAYYFAPVIVIVLAPILFKEKMTWFQLVCFVMATLGLVLVIGAGGQGADGNFAGVLFGLGAAVFYASVVLMNKTVKDVGGLDRTLIQFEGAVVLLLVILLIRGGFQIQNTSLVSIANLLTVGILHTGLCYWLYFSSIKDMPGQQTAILSYIDPFVAILVSVFVFRESIRPAQAAGAALILGFTCLYEIGKVRRENEIREEHV</sequence>
<dbReference type="Pfam" id="PF00892">
    <property type="entry name" value="EamA"/>
    <property type="match status" value="2"/>
</dbReference>
<evidence type="ECO:0000313" key="5">
    <source>
        <dbReference type="Proteomes" id="UP001060164"/>
    </source>
</evidence>
<evidence type="ECO:0000259" key="3">
    <source>
        <dbReference type="Pfam" id="PF00892"/>
    </source>
</evidence>
<feature type="transmembrane region" description="Helical" evidence="2">
    <location>
        <begin position="145"/>
        <end position="165"/>
    </location>
</feature>
<dbReference type="InterPro" id="IPR000620">
    <property type="entry name" value="EamA_dom"/>
</dbReference>
<dbReference type="Gene3D" id="1.10.3730.20">
    <property type="match status" value="1"/>
</dbReference>
<feature type="transmembrane region" description="Helical" evidence="2">
    <location>
        <begin position="238"/>
        <end position="257"/>
    </location>
</feature>
<feature type="transmembrane region" description="Helical" evidence="2">
    <location>
        <begin position="90"/>
        <end position="111"/>
    </location>
</feature>
<keyword evidence="2" id="KW-1133">Transmembrane helix</keyword>
<dbReference type="PANTHER" id="PTHR22911:SF102">
    <property type="entry name" value="MEMBRANE PROTEIN"/>
    <property type="match status" value="1"/>
</dbReference>
<feature type="transmembrane region" description="Helical" evidence="2">
    <location>
        <begin position="63"/>
        <end position="84"/>
    </location>
</feature>
<organism evidence="4 5">
    <name type="scientific">Ruminococcus gauvreauii</name>
    <dbReference type="NCBI Taxonomy" id="438033"/>
    <lineage>
        <taxon>Bacteria</taxon>
        <taxon>Bacillati</taxon>
        <taxon>Bacillota</taxon>
        <taxon>Clostridia</taxon>
        <taxon>Eubacteriales</taxon>
        <taxon>Oscillospiraceae</taxon>
        <taxon>Ruminococcus</taxon>
    </lineage>
</organism>
<gene>
    <name evidence="4" type="ORF">NQ502_04660</name>
</gene>
<keyword evidence="5" id="KW-1185">Reference proteome</keyword>
<dbReference type="PANTHER" id="PTHR22911">
    <property type="entry name" value="ACYL-MALONYL CONDENSING ENZYME-RELATED"/>
    <property type="match status" value="1"/>
</dbReference>
<dbReference type="Proteomes" id="UP001060164">
    <property type="component" value="Chromosome"/>
</dbReference>
<feature type="domain" description="EamA" evidence="3">
    <location>
        <begin position="8"/>
        <end position="134"/>
    </location>
</feature>
<proteinExistence type="inferred from homology"/>
<keyword evidence="2" id="KW-0472">Membrane</keyword>
<evidence type="ECO:0000313" key="4">
    <source>
        <dbReference type="EMBL" id="UWP60351.1"/>
    </source>
</evidence>
<dbReference type="RefSeq" id="WP_148511957.1">
    <property type="nucleotide sequence ID" value="NZ_CABLBR010000030.1"/>
</dbReference>
<evidence type="ECO:0000256" key="1">
    <source>
        <dbReference type="ARBA" id="ARBA00007362"/>
    </source>
</evidence>
<dbReference type="SUPFAM" id="SSF103481">
    <property type="entry name" value="Multidrug resistance efflux transporter EmrE"/>
    <property type="match status" value="2"/>
</dbReference>
<comment type="similarity">
    <text evidence="1">Belongs to the EamA transporter family.</text>
</comment>
<accession>A0ABY5VK56</accession>
<feature type="transmembrane region" description="Helical" evidence="2">
    <location>
        <begin position="263"/>
        <end position="281"/>
    </location>
</feature>
<protein>
    <submittedName>
        <fullName evidence="4">DMT family transporter</fullName>
    </submittedName>
</protein>
<feature type="transmembrane region" description="Helical" evidence="2">
    <location>
        <begin position="204"/>
        <end position="226"/>
    </location>
</feature>
<evidence type="ECO:0000256" key="2">
    <source>
        <dbReference type="SAM" id="Phobius"/>
    </source>
</evidence>
<name>A0ABY5VK56_9FIRM</name>
<dbReference type="InterPro" id="IPR037185">
    <property type="entry name" value="EmrE-like"/>
</dbReference>
<reference evidence="4" key="1">
    <citation type="journal article" date="2022" name="Cell">
        <title>Design, construction, and in vivo augmentation of a complex gut microbiome.</title>
        <authorList>
            <person name="Cheng A.G."/>
            <person name="Ho P.Y."/>
            <person name="Aranda-Diaz A."/>
            <person name="Jain S."/>
            <person name="Yu F.B."/>
            <person name="Meng X."/>
            <person name="Wang M."/>
            <person name="Iakiviak M."/>
            <person name="Nagashima K."/>
            <person name="Zhao A."/>
            <person name="Murugkar P."/>
            <person name="Patil A."/>
            <person name="Atabakhsh K."/>
            <person name="Weakley A."/>
            <person name="Yan J."/>
            <person name="Brumbaugh A.R."/>
            <person name="Higginbottom S."/>
            <person name="Dimas A."/>
            <person name="Shiver A.L."/>
            <person name="Deutschbauer A."/>
            <person name="Neff N."/>
            <person name="Sonnenburg J.L."/>
            <person name="Huang K.C."/>
            <person name="Fischbach M.A."/>
        </authorList>
    </citation>
    <scope>NUCLEOTIDE SEQUENCE</scope>
    <source>
        <strain evidence="4">DSM 19829</strain>
    </source>
</reference>
<feature type="transmembrane region" description="Helical" evidence="2">
    <location>
        <begin position="32"/>
        <end position="51"/>
    </location>
</feature>
<feature type="domain" description="EamA" evidence="3">
    <location>
        <begin position="146"/>
        <end position="277"/>
    </location>
</feature>
<feature type="transmembrane region" description="Helical" evidence="2">
    <location>
        <begin position="7"/>
        <end position="26"/>
    </location>
</feature>
<dbReference type="EMBL" id="CP102290">
    <property type="protein sequence ID" value="UWP60351.1"/>
    <property type="molecule type" value="Genomic_DNA"/>
</dbReference>
<keyword evidence="2" id="KW-0812">Transmembrane</keyword>